<gene>
    <name evidence="6" type="ORF">NKR19_g8952</name>
</gene>
<name>A0AA38R4X2_9PEZI</name>
<dbReference type="InterPro" id="IPR017930">
    <property type="entry name" value="Myb_dom"/>
</dbReference>
<dbReference type="InterPro" id="IPR013867">
    <property type="entry name" value="Telomere_rpt-bd_fac_dimer_dom"/>
</dbReference>
<evidence type="ECO:0000313" key="6">
    <source>
        <dbReference type="EMBL" id="KAJ9133665.1"/>
    </source>
</evidence>
<dbReference type="GO" id="GO:0042803">
    <property type="term" value="F:protein homodimerization activity"/>
    <property type="evidence" value="ECO:0007669"/>
    <property type="project" value="InterPro"/>
</dbReference>
<evidence type="ECO:0000256" key="3">
    <source>
        <dbReference type="ARBA" id="ARBA00023306"/>
    </source>
</evidence>
<evidence type="ECO:0000256" key="4">
    <source>
        <dbReference type="SAM" id="MobiDB-lite"/>
    </source>
</evidence>
<dbReference type="InterPro" id="IPR009057">
    <property type="entry name" value="Homeodomain-like_sf"/>
</dbReference>
<feature type="region of interest" description="Disordered" evidence="4">
    <location>
        <begin position="931"/>
        <end position="1127"/>
    </location>
</feature>
<dbReference type="SUPFAM" id="SSF46689">
    <property type="entry name" value="Homeodomain-like"/>
    <property type="match status" value="1"/>
</dbReference>
<protein>
    <submittedName>
        <fullName evidence="6">Myb DNA-binding protein</fullName>
    </submittedName>
</protein>
<dbReference type="FunFam" id="1.10.10.60:FF:000137">
    <property type="entry name" value="MYB DNA binding protein"/>
    <property type="match status" value="1"/>
</dbReference>
<proteinExistence type="predicted"/>
<feature type="compositionally biased region" description="Basic and acidic residues" evidence="4">
    <location>
        <begin position="1104"/>
        <end position="1119"/>
    </location>
</feature>
<dbReference type="GO" id="GO:0003691">
    <property type="term" value="F:double-stranded telomeric DNA binding"/>
    <property type="evidence" value="ECO:0007669"/>
    <property type="project" value="TreeGrafter"/>
</dbReference>
<feature type="region of interest" description="Disordered" evidence="4">
    <location>
        <begin position="202"/>
        <end position="237"/>
    </location>
</feature>
<dbReference type="Pfam" id="PF08558">
    <property type="entry name" value="TRF"/>
    <property type="match status" value="1"/>
</dbReference>
<dbReference type="AlphaFoldDB" id="A0AA38R4X2"/>
<feature type="compositionally biased region" description="Polar residues" evidence="4">
    <location>
        <begin position="1091"/>
        <end position="1103"/>
    </location>
</feature>
<comment type="caution">
    <text evidence="6">The sequence shown here is derived from an EMBL/GenBank/DDBJ whole genome shotgun (WGS) entry which is preliminary data.</text>
</comment>
<organism evidence="6 7">
    <name type="scientific">Coniochaeta hoffmannii</name>
    <dbReference type="NCBI Taxonomy" id="91930"/>
    <lineage>
        <taxon>Eukaryota</taxon>
        <taxon>Fungi</taxon>
        <taxon>Dikarya</taxon>
        <taxon>Ascomycota</taxon>
        <taxon>Pezizomycotina</taxon>
        <taxon>Sordariomycetes</taxon>
        <taxon>Sordariomycetidae</taxon>
        <taxon>Coniochaetales</taxon>
        <taxon>Coniochaetaceae</taxon>
        <taxon>Coniochaeta</taxon>
    </lineage>
</organism>
<feature type="domain" description="HTH myb-type" evidence="5">
    <location>
        <begin position="687"/>
        <end position="739"/>
    </location>
</feature>
<accession>A0AA38R4X2</accession>
<feature type="region of interest" description="Disordered" evidence="4">
    <location>
        <begin position="767"/>
        <end position="789"/>
    </location>
</feature>
<dbReference type="GO" id="GO:0010833">
    <property type="term" value="P:telomere maintenance via telomere lengthening"/>
    <property type="evidence" value="ECO:0007669"/>
    <property type="project" value="TreeGrafter"/>
</dbReference>
<keyword evidence="7" id="KW-1185">Reference proteome</keyword>
<keyword evidence="1 6" id="KW-0238">DNA-binding</keyword>
<feature type="compositionally biased region" description="Pro residues" evidence="4">
    <location>
        <begin position="1005"/>
        <end position="1036"/>
    </location>
</feature>
<feature type="compositionally biased region" description="Basic and acidic residues" evidence="4">
    <location>
        <begin position="153"/>
        <end position="172"/>
    </location>
</feature>
<feature type="compositionally biased region" description="Basic and acidic residues" evidence="4">
    <location>
        <begin position="206"/>
        <end position="216"/>
    </location>
</feature>
<feature type="compositionally biased region" description="Polar residues" evidence="4">
    <location>
        <begin position="971"/>
        <end position="990"/>
    </location>
</feature>
<feature type="compositionally biased region" description="Low complexity" evidence="4">
    <location>
        <begin position="931"/>
        <end position="941"/>
    </location>
</feature>
<dbReference type="Proteomes" id="UP001174691">
    <property type="component" value="Unassembled WGS sequence"/>
</dbReference>
<evidence type="ECO:0000259" key="5">
    <source>
        <dbReference type="PROSITE" id="PS51294"/>
    </source>
</evidence>
<dbReference type="Gene3D" id="1.10.10.60">
    <property type="entry name" value="Homeodomain-like"/>
    <property type="match status" value="1"/>
</dbReference>
<dbReference type="CDD" id="cd11660">
    <property type="entry name" value="SANT_TRF"/>
    <property type="match status" value="1"/>
</dbReference>
<feature type="region of interest" description="Disordered" evidence="4">
    <location>
        <begin position="637"/>
        <end position="657"/>
    </location>
</feature>
<dbReference type="EMBL" id="JANBVN010000196">
    <property type="protein sequence ID" value="KAJ9133665.1"/>
    <property type="molecule type" value="Genomic_DNA"/>
</dbReference>
<dbReference type="InterPro" id="IPR052833">
    <property type="entry name" value="Telomeric_DNA-bd_trans-reg"/>
</dbReference>
<feature type="compositionally biased region" description="Low complexity" evidence="4">
    <location>
        <begin position="72"/>
        <end position="84"/>
    </location>
</feature>
<keyword evidence="2" id="KW-0539">Nucleus</keyword>
<reference evidence="6" key="1">
    <citation type="submission" date="2022-07" db="EMBL/GenBank/DDBJ databases">
        <title>Fungi with potential for degradation of polypropylene.</title>
        <authorList>
            <person name="Gostincar C."/>
        </authorList>
    </citation>
    <scope>NUCLEOTIDE SEQUENCE</scope>
    <source>
        <strain evidence="6">EXF-13287</strain>
    </source>
</reference>
<evidence type="ECO:0000256" key="1">
    <source>
        <dbReference type="ARBA" id="ARBA00023125"/>
    </source>
</evidence>
<dbReference type="PANTHER" id="PTHR47807">
    <property type="entry name" value="PROTEIN TBF1"/>
    <property type="match status" value="1"/>
</dbReference>
<dbReference type="PROSITE" id="PS51294">
    <property type="entry name" value="HTH_MYB"/>
    <property type="match status" value="1"/>
</dbReference>
<feature type="region of interest" description="Disordered" evidence="4">
    <location>
        <begin position="18"/>
        <end position="172"/>
    </location>
</feature>
<sequence>MADSDPDLAATLLAAFSAPTGLKAESQSEPASGPEPLIQAHIPPESSPEQPPKQEPLQPRPYEQEAPRQETAQQQQGNQSQEPSQEPPQEPSQQGPAAQEPSQQGSLPQATLPEEVTTPQLHLPHAPSQHEHQPQPLAVPELPQSPQKRPRSRTPEADKHGSIAEKRLKTDHHDLVQRDVDLSAANWDISAMIENALGSFDQQSHQPHEQHNRGEGENSGAVNAQSKPVPPRKAEQRRMKFSSNPYYVMRTMSLPLLGSLAIQILLALSQQSREETLALMADQESEFRKAYDTLKAALGHARRIFSEGTSLLFPDELDISDSEDRETIRMSNLAAVSTSAFAGDGDLLADVHDNFPTIFVPEEGDFVKDLKPLYLDFKTQAMLSSLKAAHNPQERSDVLDRFFPPNFDELLTQRHGDSVFQSNREDLVSEVGVRRQALLESILDDEKRQRLKDEYPVNGFLDNLVDYLQSHLTLVVDYAEKYGINIPVSEDSVANDSLQNGDAHDGHDELAALLQSATAKLSDGIDVEASGESLSDSLGLGKLIQESLQSQSFPVKEEGAETSGGGAGLLESGGLASLIASKLTDFDHFTSASTLTATEGQQQHHGLPQVTNGSMQSPYLAQYNNHVAQTPYYSYGQVQQQQAPPADGSSLPPNQSFPTSVLYERARQAAVAKSSSAARREGIHSTRRAWTSDEEKALMMGLDMVKGPHWSQILSLFGANGSISDILKDRTQVQLKDKARNLKLFFLKTNSEMPYYLQCVTGELKTRAPGQAARKEAEEKARQNSEEEQARLQGILTLAGGLQHTHQHQPVNHHTASSPVPGQGQGTPAYARPAPTTIQATGPSAARGMVTPAASHTALTSGAPSMLARAASMQNYAANMATAAPRTPSISTGTAPTPNVSTGAPVTPNVGAGGGAGVAYSSTSIPPVTTTAVTTPASSPIKVKSEPQDHPVLIQPRPASQPSRPAEPVGTANTHQQPQIAASRPSQQIKAAQAVPQPLIQLTFPPDPPPPAPTPAPELPRPAEPAKPPPPPPFPTPVQQSAQGANLTYLSISTMQPTANHHHSGELAQLANYQPPQNHSPQQQPEHHQQDSLVSGTNGQQQPHDPHETHEHRLNHDSEPNSDMTLMQTLQAALAAAPSG</sequence>
<keyword evidence="3" id="KW-0131">Cell cycle</keyword>
<feature type="compositionally biased region" description="Polar residues" evidence="4">
    <location>
        <begin position="808"/>
        <end position="820"/>
    </location>
</feature>
<evidence type="ECO:0000313" key="7">
    <source>
        <dbReference type="Proteomes" id="UP001174691"/>
    </source>
</evidence>
<dbReference type="PANTHER" id="PTHR47807:SF1">
    <property type="entry name" value="PROTEIN TBF1"/>
    <property type="match status" value="1"/>
</dbReference>
<feature type="compositionally biased region" description="Low complexity" evidence="4">
    <location>
        <begin position="91"/>
        <end position="105"/>
    </location>
</feature>
<feature type="compositionally biased region" description="Polar residues" evidence="4">
    <location>
        <begin position="1038"/>
        <end position="1059"/>
    </location>
</feature>
<feature type="compositionally biased region" description="Low complexity" evidence="4">
    <location>
        <begin position="1074"/>
        <end position="1084"/>
    </location>
</feature>
<feature type="region of interest" description="Disordered" evidence="4">
    <location>
        <begin position="805"/>
        <end position="834"/>
    </location>
</feature>
<feature type="compositionally biased region" description="Pro residues" evidence="4">
    <location>
        <begin position="45"/>
        <end position="54"/>
    </location>
</feature>
<feature type="compositionally biased region" description="Basic and acidic residues" evidence="4">
    <location>
        <begin position="773"/>
        <end position="789"/>
    </location>
</feature>
<evidence type="ECO:0000256" key="2">
    <source>
        <dbReference type="ARBA" id="ARBA00023242"/>
    </source>
</evidence>